<keyword evidence="1" id="KW-0560">Oxidoreductase</keyword>
<feature type="domain" description="Pyridoxamine 5'-phosphate oxidase N-terminal" evidence="3">
    <location>
        <begin position="16"/>
        <end position="114"/>
    </location>
</feature>
<sequence length="193" mass="20383">MARWDDVVKAEPAFADEVAKAFDAFTHKTIATLRADGSPRISGTESRFIGGELWFGSMPGAVKARDLLRDPRFAVHGGTGTEAGPEWRGDAKLAGRAVEVTDEAVKKAVFGAWGPEEAGKDGAGENGTGAGSDGSSDGGSEGGSEGAEDPERPSHLFRGEVDEVVMTTLNEARDGLVIRVWTADRGLRIIERQ</sequence>
<gene>
    <name evidence="4" type="ORF">LZ495_34915</name>
</gene>
<dbReference type="EMBL" id="JAKFHA010000033">
    <property type="protein sequence ID" value="MCF2532379.1"/>
    <property type="molecule type" value="Genomic_DNA"/>
</dbReference>
<reference evidence="4" key="1">
    <citation type="submission" date="2022-01" db="EMBL/GenBank/DDBJ databases">
        <title>Genome-Based Taxonomic Classification of the Phylum Actinobacteria.</title>
        <authorList>
            <person name="Gao Y."/>
        </authorList>
    </citation>
    <scope>NUCLEOTIDE SEQUENCE</scope>
    <source>
        <strain evidence="4">KLBMP 8922</strain>
    </source>
</reference>
<dbReference type="Proteomes" id="UP001165378">
    <property type="component" value="Unassembled WGS sequence"/>
</dbReference>
<accession>A0AA41U7Y4</accession>
<evidence type="ECO:0000256" key="2">
    <source>
        <dbReference type="SAM" id="MobiDB-lite"/>
    </source>
</evidence>
<dbReference type="PANTHER" id="PTHR35176:SF6">
    <property type="entry name" value="HEME OXYGENASE HI_0854-RELATED"/>
    <property type="match status" value="1"/>
</dbReference>
<dbReference type="AlphaFoldDB" id="A0AA41U7Y4"/>
<dbReference type="GO" id="GO:0016627">
    <property type="term" value="F:oxidoreductase activity, acting on the CH-CH group of donors"/>
    <property type="evidence" value="ECO:0007669"/>
    <property type="project" value="TreeGrafter"/>
</dbReference>
<dbReference type="Pfam" id="PF01243">
    <property type="entry name" value="PNPOx_N"/>
    <property type="match status" value="1"/>
</dbReference>
<protein>
    <submittedName>
        <fullName evidence="4">Pyridoxamine 5'-phosphate oxidase family protein</fullName>
    </submittedName>
</protein>
<name>A0AA41U7Y4_9ACTN</name>
<feature type="compositionally biased region" description="Gly residues" evidence="2">
    <location>
        <begin position="124"/>
        <end position="145"/>
    </location>
</feature>
<comment type="caution">
    <text evidence="4">The sequence shown here is derived from an EMBL/GenBank/DDBJ whole genome shotgun (WGS) entry which is preliminary data.</text>
</comment>
<proteinExistence type="predicted"/>
<dbReference type="GO" id="GO:0070967">
    <property type="term" value="F:coenzyme F420 binding"/>
    <property type="evidence" value="ECO:0007669"/>
    <property type="project" value="TreeGrafter"/>
</dbReference>
<dbReference type="PANTHER" id="PTHR35176">
    <property type="entry name" value="HEME OXYGENASE HI_0854-RELATED"/>
    <property type="match status" value="1"/>
</dbReference>
<evidence type="ECO:0000259" key="3">
    <source>
        <dbReference type="Pfam" id="PF01243"/>
    </source>
</evidence>
<dbReference type="SUPFAM" id="SSF50475">
    <property type="entry name" value="FMN-binding split barrel"/>
    <property type="match status" value="1"/>
</dbReference>
<dbReference type="GO" id="GO:0005829">
    <property type="term" value="C:cytosol"/>
    <property type="evidence" value="ECO:0007669"/>
    <property type="project" value="TreeGrafter"/>
</dbReference>
<feature type="compositionally biased region" description="Basic and acidic residues" evidence="2">
    <location>
        <begin position="149"/>
        <end position="159"/>
    </location>
</feature>
<feature type="region of interest" description="Disordered" evidence="2">
    <location>
        <begin position="111"/>
        <end position="159"/>
    </location>
</feature>
<evidence type="ECO:0000313" key="5">
    <source>
        <dbReference type="Proteomes" id="UP001165378"/>
    </source>
</evidence>
<dbReference type="InterPro" id="IPR012349">
    <property type="entry name" value="Split_barrel_FMN-bd"/>
</dbReference>
<evidence type="ECO:0000313" key="4">
    <source>
        <dbReference type="EMBL" id="MCF2532379.1"/>
    </source>
</evidence>
<keyword evidence="5" id="KW-1185">Reference proteome</keyword>
<dbReference type="InterPro" id="IPR052019">
    <property type="entry name" value="F420H2_bilvrd_red/Heme_oxyg"/>
</dbReference>
<dbReference type="InterPro" id="IPR011576">
    <property type="entry name" value="Pyridox_Oxase_N"/>
</dbReference>
<evidence type="ECO:0000256" key="1">
    <source>
        <dbReference type="ARBA" id="ARBA00023002"/>
    </source>
</evidence>
<organism evidence="4 5">
    <name type="scientific">Yinghuangia soli</name>
    <dbReference type="NCBI Taxonomy" id="2908204"/>
    <lineage>
        <taxon>Bacteria</taxon>
        <taxon>Bacillati</taxon>
        <taxon>Actinomycetota</taxon>
        <taxon>Actinomycetes</taxon>
        <taxon>Kitasatosporales</taxon>
        <taxon>Streptomycetaceae</taxon>
        <taxon>Yinghuangia</taxon>
    </lineage>
</organism>
<dbReference type="Gene3D" id="2.30.110.10">
    <property type="entry name" value="Electron Transport, Fmn-binding Protein, Chain A"/>
    <property type="match status" value="1"/>
</dbReference>
<dbReference type="RefSeq" id="WP_235057158.1">
    <property type="nucleotide sequence ID" value="NZ_JAKFHA010000033.1"/>
</dbReference>